<keyword evidence="12" id="KW-1185">Reference proteome</keyword>
<protein>
    <submittedName>
        <fullName evidence="11">Oxidoreductase alpha (Molybdopterin) subunit</fullName>
    </submittedName>
</protein>
<dbReference type="InterPro" id="IPR009010">
    <property type="entry name" value="Asp_de-COase-like_dom_sf"/>
</dbReference>
<dbReference type="GO" id="GO:0008863">
    <property type="term" value="F:formate dehydrogenase (NAD+) activity"/>
    <property type="evidence" value="ECO:0007669"/>
    <property type="project" value="InterPro"/>
</dbReference>
<reference evidence="11" key="1">
    <citation type="journal article" date="2014" name="Int. J. Syst. Evol. Microbiol.">
        <title>Complete genome sequence of Corynebacterium casei LMG S-19264T (=DSM 44701T), isolated from a smear-ripened cheese.</title>
        <authorList>
            <consortium name="US DOE Joint Genome Institute (JGI-PGF)"/>
            <person name="Walter F."/>
            <person name="Albersmeier A."/>
            <person name="Kalinowski J."/>
            <person name="Ruckert C."/>
        </authorList>
    </citation>
    <scope>NUCLEOTIDE SEQUENCE</scope>
    <source>
        <strain evidence="11">JCM 30078</strain>
    </source>
</reference>
<evidence type="ECO:0000313" key="12">
    <source>
        <dbReference type="Proteomes" id="UP000635983"/>
    </source>
</evidence>
<keyword evidence="7" id="KW-0560">Oxidoreductase</keyword>
<evidence type="ECO:0000256" key="6">
    <source>
        <dbReference type="ARBA" id="ARBA00022723"/>
    </source>
</evidence>
<organism evidence="11 12">
    <name type="scientific">Pseudomonas matsuisoli</name>
    <dbReference type="NCBI Taxonomy" id="1515666"/>
    <lineage>
        <taxon>Bacteria</taxon>
        <taxon>Pseudomonadati</taxon>
        <taxon>Pseudomonadota</taxon>
        <taxon>Gammaproteobacteria</taxon>
        <taxon>Pseudomonadales</taxon>
        <taxon>Pseudomonadaceae</taxon>
        <taxon>Pseudomonas</taxon>
    </lineage>
</organism>
<dbReference type="CDD" id="cd02767">
    <property type="entry name" value="MopB_ydeP"/>
    <property type="match status" value="1"/>
</dbReference>
<proteinExistence type="inferred from homology"/>
<dbReference type="Gene3D" id="3.40.50.740">
    <property type="match status" value="1"/>
</dbReference>
<dbReference type="PIRSF" id="PIRSF000144">
    <property type="entry name" value="CbbBc"/>
    <property type="match status" value="1"/>
</dbReference>
<evidence type="ECO:0000256" key="1">
    <source>
        <dbReference type="ARBA" id="ARBA00001942"/>
    </source>
</evidence>
<dbReference type="Pfam" id="PF00384">
    <property type="entry name" value="Molybdopterin"/>
    <property type="match status" value="1"/>
</dbReference>
<keyword evidence="5" id="KW-0500">Molybdenum</keyword>
<name>A0A917UT90_9PSED</name>
<dbReference type="GO" id="GO:0030151">
    <property type="term" value="F:molybdenum ion binding"/>
    <property type="evidence" value="ECO:0007669"/>
    <property type="project" value="InterPro"/>
</dbReference>
<sequence length="784" mass="86448">MSAIRFKPYKGPSGGWGSAYSVTNILFREGAPIEGTAALFKQNRPISGFACVSCAWAKPGETRPLEFCENGAKATAWEVTSHRCDAEFFARHRVAELLNWSDYDLEQQGRLTQPMRWDAATDRYVPVDWQQALQDIGSRLATLGDPNQAVFYASGRASLEASYMWALYARLYGTNNLPDSSNMCHESTSVALPESIGIPVGTVTLDDFDKTDGFLFFGQNTGSNSPRMLHELQHARKRGAPIITFNPLRERGLERFVNPQSPTEMVTGAETVISTQYHQVSIGGDTAAIAGICKALFELDDEAKASGQPRVLDVNFIEEHTHGFDAFEQRIRAYTWGALEKRSGLTRGAMEATAHVYARCERVIGVYGMGLTQHRHGVQNVQMVVNLLLMRGNMGKPGAGVCPVRGHSNVQGQRTVGITEKAAQVPADNLRQQYGFEPPAENGVNTVEACEGVVAGHIKAFLSLGGNFVRAAPDTYQLEPAWKNLDLTVQIVTKLNRSCLVHGRTAYILPCLGRTEVDVQNGIEQQHTTEDSTSCIRAWRGVAKPASEHLRSEPWIIAELAKATLPNPQTPPWDAWVADYSQIRDAIAGTYPETFHDFNVRMLEPGGFHRPLGASERKWTTETGKANFIAPKTLSVDDDIEPSAERRDVLNLMTIRSNDQFNTTVYGYDDRFRGILGTRSVILLHRNDMARFELNEGDLVQACTAANDGIHREVGPLRVTPYDIPEGCCAGYYPELNPLVPLWHHAEKAKVPAAKSIPITLRKTIAVAVEKTPVEPIPPHAVNG</sequence>
<reference evidence="11" key="2">
    <citation type="submission" date="2020-09" db="EMBL/GenBank/DDBJ databases">
        <authorList>
            <person name="Sun Q."/>
            <person name="Ohkuma M."/>
        </authorList>
    </citation>
    <scope>NUCLEOTIDE SEQUENCE</scope>
    <source>
        <strain evidence="11">JCM 30078</strain>
    </source>
</reference>
<feature type="domain" description="Molybdopterin oxidoreductase" evidence="10">
    <location>
        <begin position="110"/>
        <end position="492"/>
    </location>
</feature>
<comment type="similarity">
    <text evidence="3">Belongs to the prokaryotic molybdopterin-containing oxidoreductase family.</text>
</comment>
<dbReference type="InterPro" id="IPR050123">
    <property type="entry name" value="Prok_molybdopt-oxidoreductase"/>
</dbReference>
<keyword evidence="9" id="KW-0411">Iron-sulfur</keyword>
<comment type="cofactor">
    <cofactor evidence="1">
        <name>Mo-bis(molybdopterin guanine dinucleotide)</name>
        <dbReference type="ChEBI" id="CHEBI:60539"/>
    </cofactor>
</comment>
<evidence type="ECO:0000256" key="8">
    <source>
        <dbReference type="ARBA" id="ARBA00023004"/>
    </source>
</evidence>
<evidence type="ECO:0000256" key="9">
    <source>
        <dbReference type="ARBA" id="ARBA00023014"/>
    </source>
</evidence>
<dbReference type="GO" id="GO:0051539">
    <property type="term" value="F:4 iron, 4 sulfur cluster binding"/>
    <property type="evidence" value="ECO:0007669"/>
    <property type="project" value="UniProtKB-KW"/>
</dbReference>
<comment type="caution">
    <text evidence="11">The sequence shown here is derived from an EMBL/GenBank/DDBJ whole genome shotgun (WGS) entry which is preliminary data.</text>
</comment>
<dbReference type="PANTHER" id="PTHR43105:SF4">
    <property type="entry name" value="PROTEIN YDEP"/>
    <property type="match status" value="1"/>
</dbReference>
<evidence type="ECO:0000256" key="4">
    <source>
        <dbReference type="ARBA" id="ARBA00022485"/>
    </source>
</evidence>
<gene>
    <name evidence="11" type="ORF">GCM10009304_06820</name>
</gene>
<accession>A0A917UT90</accession>
<keyword evidence="4" id="KW-0004">4Fe-4S</keyword>
<dbReference type="NCBIfam" id="TIGR01701">
    <property type="entry name" value="Fdhalpha-like"/>
    <property type="match status" value="1"/>
</dbReference>
<dbReference type="EMBL" id="BMPO01000001">
    <property type="protein sequence ID" value="GGJ83479.1"/>
    <property type="molecule type" value="Genomic_DNA"/>
</dbReference>
<dbReference type="GO" id="GO:0016020">
    <property type="term" value="C:membrane"/>
    <property type="evidence" value="ECO:0007669"/>
    <property type="project" value="TreeGrafter"/>
</dbReference>
<dbReference type="SUPFAM" id="SSF53706">
    <property type="entry name" value="Formate dehydrogenase/DMSO reductase, domains 1-3"/>
    <property type="match status" value="1"/>
</dbReference>
<dbReference type="InterPro" id="IPR041953">
    <property type="entry name" value="YdeP_MopB"/>
</dbReference>
<evidence type="ECO:0000256" key="7">
    <source>
        <dbReference type="ARBA" id="ARBA00023002"/>
    </source>
</evidence>
<dbReference type="Proteomes" id="UP000635983">
    <property type="component" value="Unassembled WGS sequence"/>
</dbReference>
<dbReference type="CDD" id="cd02787">
    <property type="entry name" value="MopB_CT_ydeP"/>
    <property type="match status" value="1"/>
</dbReference>
<dbReference type="RefSeq" id="WP_188981792.1">
    <property type="nucleotide sequence ID" value="NZ_BMPO01000001.1"/>
</dbReference>
<dbReference type="InterPro" id="IPR010046">
    <property type="entry name" value="Mopterin_OxRdtse_a_bac"/>
</dbReference>
<comment type="cofactor">
    <cofactor evidence="2">
        <name>[4Fe-4S] cluster</name>
        <dbReference type="ChEBI" id="CHEBI:49883"/>
    </cofactor>
</comment>
<dbReference type="InterPro" id="IPR037951">
    <property type="entry name" value="MopB_CT_YdeP"/>
</dbReference>
<evidence type="ECO:0000259" key="10">
    <source>
        <dbReference type="Pfam" id="PF00384"/>
    </source>
</evidence>
<dbReference type="AlphaFoldDB" id="A0A917UT90"/>
<dbReference type="PANTHER" id="PTHR43105">
    <property type="entry name" value="RESPIRATORY NITRATE REDUCTASE"/>
    <property type="match status" value="1"/>
</dbReference>
<dbReference type="SUPFAM" id="SSF50692">
    <property type="entry name" value="ADC-like"/>
    <property type="match status" value="1"/>
</dbReference>
<keyword evidence="8" id="KW-0408">Iron</keyword>
<evidence type="ECO:0000256" key="3">
    <source>
        <dbReference type="ARBA" id="ARBA00010312"/>
    </source>
</evidence>
<dbReference type="InterPro" id="IPR006656">
    <property type="entry name" value="Mopterin_OxRdtase"/>
</dbReference>
<evidence type="ECO:0000256" key="5">
    <source>
        <dbReference type="ARBA" id="ARBA00022505"/>
    </source>
</evidence>
<evidence type="ECO:0000313" key="11">
    <source>
        <dbReference type="EMBL" id="GGJ83479.1"/>
    </source>
</evidence>
<dbReference type="Gene3D" id="3.40.228.10">
    <property type="entry name" value="Dimethylsulfoxide Reductase, domain 2"/>
    <property type="match status" value="1"/>
</dbReference>
<keyword evidence="6" id="KW-0479">Metal-binding</keyword>
<evidence type="ECO:0000256" key="2">
    <source>
        <dbReference type="ARBA" id="ARBA00001966"/>
    </source>
</evidence>